<proteinExistence type="predicted"/>
<protein>
    <submittedName>
        <fullName evidence="1">Uncharacterized protein</fullName>
    </submittedName>
</protein>
<organism evidence="1 2">
    <name type="scientific">Avena sativa</name>
    <name type="common">Oat</name>
    <dbReference type="NCBI Taxonomy" id="4498"/>
    <lineage>
        <taxon>Eukaryota</taxon>
        <taxon>Viridiplantae</taxon>
        <taxon>Streptophyta</taxon>
        <taxon>Embryophyta</taxon>
        <taxon>Tracheophyta</taxon>
        <taxon>Spermatophyta</taxon>
        <taxon>Magnoliopsida</taxon>
        <taxon>Liliopsida</taxon>
        <taxon>Poales</taxon>
        <taxon>Poaceae</taxon>
        <taxon>BOP clade</taxon>
        <taxon>Pooideae</taxon>
        <taxon>Poodae</taxon>
        <taxon>Poeae</taxon>
        <taxon>Poeae Chloroplast Group 1 (Aveneae type)</taxon>
        <taxon>Aveninae</taxon>
        <taxon>Avena</taxon>
    </lineage>
</organism>
<dbReference type="EnsemblPlants" id="AVESA.00010b.r2.UnG1403800.1">
    <property type="protein sequence ID" value="AVESA.00010b.r2.UnG1403800.1.CDS.1"/>
    <property type="gene ID" value="AVESA.00010b.r2.UnG1403800"/>
</dbReference>
<keyword evidence="2" id="KW-1185">Reference proteome</keyword>
<dbReference type="Proteomes" id="UP001732700">
    <property type="component" value="Unassembled WGS sequence"/>
</dbReference>
<evidence type="ECO:0000313" key="1">
    <source>
        <dbReference type="EnsemblPlants" id="AVESA.00010b.r2.UnG1403800.1.CDS.1"/>
    </source>
</evidence>
<reference evidence="1" key="1">
    <citation type="submission" date="2025-09" db="UniProtKB">
        <authorList>
            <consortium name="EnsemblPlants"/>
        </authorList>
    </citation>
    <scope>IDENTIFICATION</scope>
</reference>
<sequence>MEQHQFDGIGNCYGQPMSSAPAELYSPSAFDMGDSDDMQLLSTLLETMGDDMDMSVAHYLNFDLDMDASSSSSSSSGSSYSSSDHHHHGHGVQQRQAMQQMQPTATATDAAAAAAPSPSPSKRRGPADASVPKGLIGVRKRPWGKFVAEIRDSTRKGARVWLGTINTPEAAAMAYDQAAFSVRGATAVLNYPVDRVQESLRTLALGATAGSPVLALKRRHSIRKRSPNKAKKTTAAGSASYTPAPTKMMMPAVSVRQEQPADAQTSAGTGSGVVELQDLGADYLDELLRVSSGLRSALTTTTTTVLMFGLL</sequence>
<evidence type="ECO:0000313" key="2">
    <source>
        <dbReference type="Proteomes" id="UP001732700"/>
    </source>
</evidence>
<name>A0ACD6AMI5_AVESA</name>
<accession>A0ACD6AMI5</accession>